<evidence type="ECO:0000256" key="1">
    <source>
        <dbReference type="SAM" id="MobiDB-lite"/>
    </source>
</evidence>
<keyword evidence="3" id="KW-1185">Reference proteome</keyword>
<dbReference type="RefSeq" id="WP_256395081.1">
    <property type="nucleotide sequence ID" value="NZ_JANHDJ010000001.1"/>
</dbReference>
<name>A0ABD6D5Y7_9EURY</name>
<feature type="region of interest" description="Disordered" evidence="1">
    <location>
        <begin position="251"/>
        <end position="279"/>
    </location>
</feature>
<organism evidence="2 3">
    <name type="scientific">Halohasta litorea</name>
    <dbReference type="NCBI Taxonomy" id="869891"/>
    <lineage>
        <taxon>Archaea</taxon>
        <taxon>Methanobacteriati</taxon>
        <taxon>Methanobacteriota</taxon>
        <taxon>Stenosarchaea group</taxon>
        <taxon>Halobacteria</taxon>
        <taxon>Halobacteriales</taxon>
        <taxon>Haloferacaceae</taxon>
        <taxon>Halohasta</taxon>
    </lineage>
</organism>
<sequence length="308" mass="32601">MSQLHPRVWERSRVGFAVLLCLSLIGSIVAPAAVAAQGETNAVNVTEDAYTEPAPEPGDEYFEAAADDGSWVSYVNPRDEYRDPYLGDGSGKICTVLLNEAGEPIVGETVPNTTVTIPTGETLEWHSSADPMTVEYPLTEHYERPLDADQFGTSDDVAQGDGRMDSHCIEFHGPAIGDEIEYGEATVDGDHADEIEVVGYIQRDGYAWETDIDPIDAATSYEDAGGGWTFRESESHGQVVVVLQLTSDESAENGTAAGVEAAESTADNGTEANGADDAATADEAPGFGIVGGLVAIFSLVVGARLSHR</sequence>
<dbReference type="AlphaFoldDB" id="A0ABD6D5Y7"/>
<dbReference type="Proteomes" id="UP001597052">
    <property type="component" value="Unassembled WGS sequence"/>
</dbReference>
<dbReference type="EMBL" id="JBHUDM010000001">
    <property type="protein sequence ID" value="MFD1641381.1"/>
    <property type="molecule type" value="Genomic_DNA"/>
</dbReference>
<protein>
    <submittedName>
        <fullName evidence="2">PGF-CTERM sorting domain-containing protein</fullName>
    </submittedName>
</protein>
<evidence type="ECO:0000313" key="2">
    <source>
        <dbReference type="EMBL" id="MFD1641381.1"/>
    </source>
</evidence>
<reference evidence="2 3" key="1">
    <citation type="journal article" date="2019" name="Int. J. Syst. Evol. Microbiol.">
        <title>The Global Catalogue of Microorganisms (GCM) 10K type strain sequencing project: providing services to taxonomists for standard genome sequencing and annotation.</title>
        <authorList>
            <consortium name="The Broad Institute Genomics Platform"/>
            <consortium name="The Broad Institute Genome Sequencing Center for Infectious Disease"/>
            <person name="Wu L."/>
            <person name="Ma J."/>
        </authorList>
    </citation>
    <scope>NUCLEOTIDE SEQUENCE [LARGE SCALE GENOMIC DNA]</scope>
    <source>
        <strain evidence="2 3">CGMCC 1.10593</strain>
    </source>
</reference>
<comment type="caution">
    <text evidence="2">The sequence shown here is derived from an EMBL/GenBank/DDBJ whole genome shotgun (WGS) entry which is preliminary data.</text>
</comment>
<proteinExistence type="predicted"/>
<gene>
    <name evidence="2" type="ORF">ACFSBW_05765</name>
</gene>
<evidence type="ECO:0000313" key="3">
    <source>
        <dbReference type="Proteomes" id="UP001597052"/>
    </source>
</evidence>
<accession>A0ABD6D5Y7</accession>